<evidence type="ECO:0000313" key="11">
    <source>
        <dbReference type="EMBL" id="KAH0551069.1"/>
    </source>
</evidence>
<feature type="transmembrane region" description="Helical" evidence="8">
    <location>
        <begin position="301"/>
        <end position="318"/>
    </location>
</feature>
<dbReference type="InterPro" id="IPR050925">
    <property type="entry name" value="Rhomboid_protease_S54"/>
</dbReference>
<dbReference type="InterPro" id="IPR022764">
    <property type="entry name" value="Peptidase_S54_rhomboid_dom"/>
</dbReference>
<dbReference type="GO" id="GO:0016020">
    <property type="term" value="C:membrane"/>
    <property type="evidence" value="ECO:0007669"/>
    <property type="project" value="UniProtKB-SubCell"/>
</dbReference>
<evidence type="ECO:0000256" key="8">
    <source>
        <dbReference type="SAM" id="Phobius"/>
    </source>
</evidence>
<feature type="transmembrane region" description="Helical" evidence="8">
    <location>
        <begin position="368"/>
        <end position="387"/>
    </location>
</feature>
<dbReference type="SUPFAM" id="SSF144091">
    <property type="entry name" value="Rhomboid-like"/>
    <property type="match status" value="1"/>
</dbReference>
<keyword evidence="6 8" id="KW-0472">Membrane</keyword>
<evidence type="ECO:0000256" key="2">
    <source>
        <dbReference type="ARBA" id="ARBA00009045"/>
    </source>
</evidence>
<feature type="compositionally biased region" description="Polar residues" evidence="7">
    <location>
        <begin position="81"/>
        <end position="95"/>
    </location>
</feature>
<evidence type="ECO:0000256" key="3">
    <source>
        <dbReference type="ARBA" id="ARBA00022692"/>
    </source>
</evidence>
<feature type="transmembrane region" description="Helical" evidence="8">
    <location>
        <begin position="339"/>
        <end position="356"/>
    </location>
</feature>
<dbReference type="Proteomes" id="UP000750711">
    <property type="component" value="Unassembled WGS sequence"/>
</dbReference>
<name>A0A9P8L6S7_9PEZI</name>
<feature type="compositionally biased region" description="Basic and acidic residues" evidence="7">
    <location>
        <begin position="255"/>
        <end position="264"/>
    </location>
</feature>
<evidence type="ECO:0000313" key="12">
    <source>
        <dbReference type="Proteomes" id="UP000750711"/>
    </source>
</evidence>
<feature type="region of interest" description="Disordered" evidence="7">
    <location>
        <begin position="255"/>
        <end position="276"/>
    </location>
</feature>
<dbReference type="Pfam" id="PF01694">
    <property type="entry name" value="Rhomboid"/>
    <property type="match status" value="1"/>
</dbReference>
<dbReference type="PANTHER" id="PTHR43731:SF14">
    <property type="entry name" value="PRESENILIN-ASSOCIATED RHOMBOID-LIKE PROTEIN, MITOCHONDRIAL"/>
    <property type="match status" value="1"/>
</dbReference>
<keyword evidence="9" id="KW-0732">Signal</keyword>
<evidence type="ECO:0000256" key="4">
    <source>
        <dbReference type="ARBA" id="ARBA00022801"/>
    </source>
</evidence>
<evidence type="ECO:0000256" key="1">
    <source>
        <dbReference type="ARBA" id="ARBA00004141"/>
    </source>
</evidence>
<keyword evidence="3 8" id="KW-0812">Transmembrane</keyword>
<feature type="transmembrane region" description="Helical" evidence="8">
    <location>
        <begin position="482"/>
        <end position="500"/>
    </location>
</feature>
<reference evidence="11" key="1">
    <citation type="submission" date="2021-03" db="EMBL/GenBank/DDBJ databases">
        <title>Comparative genomics and phylogenomic investigation of the class Geoglossomycetes provide insights into ecological specialization and systematics.</title>
        <authorList>
            <person name="Melie T."/>
            <person name="Pirro S."/>
            <person name="Miller A.N."/>
            <person name="Quandt A."/>
        </authorList>
    </citation>
    <scope>NUCLEOTIDE SEQUENCE</scope>
    <source>
        <strain evidence="11">CAQ_001_2017</strain>
    </source>
</reference>
<proteinExistence type="inferred from homology"/>
<feature type="signal peptide" evidence="9">
    <location>
        <begin position="1"/>
        <end position="16"/>
    </location>
</feature>
<feature type="non-terminal residue" evidence="11">
    <location>
        <position position="514"/>
    </location>
</feature>
<dbReference type="EMBL" id="JAGHQM010002225">
    <property type="protein sequence ID" value="KAH0551069.1"/>
    <property type="molecule type" value="Genomic_DNA"/>
</dbReference>
<feature type="region of interest" description="Disordered" evidence="7">
    <location>
        <begin position="73"/>
        <end position="123"/>
    </location>
</feature>
<dbReference type="AlphaFoldDB" id="A0A9P8L6S7"/>
<keyword evidence="5 8" id="KW-1133">Transmembrane helix</keyword>
<keyword evidence="12" id="KW-1185">Reference proteome</keyword>
<dbReference type="GO" id="GO:0004252">
    <property type="term" value="F:serine-type endopeptidase activity"/>
    <property type="evidence" value="ECO:0007669"/>
    <property type="project" value="InterPro"/>
</dbReference>
<keyword evidence="4" id="KW-0378">Hydrolase</keyword>
<gene>
    <name evidence="11" type="ORF">GP486_007583</name>
</gene>
<feature type="compositionally biased region" description="Polar residues" evidence="7">
    <location>
        <begin position="265"/>
        <end position="276"/>
    </location>
</feature>
<dbReference type="Gene3D" id="1.20.1540.10">
    <property type="entry name" value="Rhomboid-like"/>
    <property type="match status" value="1"/>
</dbReference>
<comment type="similarity">
    <text evidence="2">Belongs to the peptidase S54 family.</text>
</comment>
<organism evidence="11 12">
    <name type="scientific">Trichoglossum hirsutum</name>
    <dbReference type="NCBI Taxonomy" id="265104"/>
    <lineage>
        <taxon>Eukaryota</taxon>
        <taxon>Fungi</taxon>
        <taxon>Dikarya</taxon>
        <taxon>Ascomycota</taxon>
        <taxon>Pezizomycotina</taxon>
        <taxon>Geoglossomycetes</taxon>
        <taxon>Geoglossales</taxon>
        <taxon>Geoglossaceae</taxon>
        <taxon>Trichoglossum</taxon>
    </lineage>
</organism>
<feature type="transmembrane region" description="Helical" evidence="8">
    <location>
        <begin position="418"/>
        <end position="438"/>
    </location>
</feature>
<evidence type="ECO:0000256" key="9">
    <source>
        <dbReference type="SAM" id="SignalP"/>
    </source>
</evidence>
<dbReference type="PANTHER" id="PTHR43731">
    <property type="entry name" value="RHOMBOID PROTEASE"/>
    <property type="match status" value="1"/>
</dbReference>
<evidence type="ECO:0000259" key="10">
    <source>
        <dbReference type="Pfam" id="PF01694"/>
    </source>
</evidence>
<protein>
    <recommendedName>
        <fullName evidence="10">Peptidase S54 rhomboid domain-containing protein</fullName>
    </recommendedName>
</protein>
<dbReference type="InterPro" id="IPR035952">
    <property type="entry name" value="Rhomboid-like_sf"/>
</dbReference>
<feature type="chain" id="PRO_5040488502" description="Peptidase S54 rhomboid domain-containing protein" evidence="9">
    <location>
        <begin position="17"/>
        <end position="514"/>
    </location>
</feature>
<comment type="caution">
    <text evidence="11">The sequence shown here is derived from an EMBL/GenBank/DDBJ whole genome shotgun (WGS) entry which is preliminary data.</text>
</comment>
<evidence type="ECO:0000256" key="7">
    <source>
        <dbReference type="SAM" id="MobiDB-lite"/>
    </source>
</evidence>
<accession>A0A9P8L6S7</accession>
<sequence>MANALLALLRPPIAGAASGRWMVARPLFDGDLGPLALFRCLQHGQSIRPFSITSKPFRRRVDGPRCHLAVGILIPPPRQTPSPSITSNPLATFATSKPRHPKPSPGGVTSKSSPPLYDPDRGVPFRQTPLTPRELSKIFPPNTPASLGNLTLRIQHGRRIHGLLDVPDAEFPSLQPHLAGPALAWLRENYHMDEEAAAAEAMEGAERREEERVLRERAEKLGLYKPQGVRREGESVYGRSGLDAIKETYEREAERKYGPVKDESSSASTVAGARQSTAVQTASGRVGELIEEKEPRWFRRLAPSGLLALLTLLLSYLYSQTYTAPPPSTRLFPQTPPTATTLLSLMACNAAVFVLWRVPPLWPLLNRYFISVPAYPYALSLIGNMFSHQKLTHLALNMAVLWVVGAGLHEELGRGPFLALYFAAGTLASFASLSASVLRNSLTTSSLGASGAVAGILGAWFSRHADEGFKLVFVPDEWLPSLSGLGVLAVLVTVEVVGILRGWKRVDHWAHLGG</sequence>
<comment type="subcellular location">
    <subcellularLocation>
        <location evidence="1">Membrane</location>
        <topology evidence="1">Multi-pass membrane protein</topology>
    </subcellularLocation>
</comment>
<feature type="domain" description="Peptidase S54 rhomboid" evidence="10">
    <location>
        <begin position="380"/>
        <end position="514"/>
    </location>
</feature>
<evidence type="ECO:0000256" key="6">
    <source>
        <dbReference type="ARBA" id="ARBA00023136"/>
    </source>
</evidence>
<evidence type="ECO:0000256" key="5">
    <source>
        <dbReference type="ARBA" id="ARBA00022989"/>
    </source>
</evidence>
<dbReference type="GO" id="GO:0006465">
    <property type="term" value="P:signal peptide processing"/>
    <property type="evidence" value="ECO:0007669"/>
    <property type="project" value="TreeGrafter"/>
</dbReference>
<feature type="transmembrane region" description="Helical" evidence="8">
    <location>
        <begin position="445"/>
        <end position="462"/>
    </location>
</feature>